<protein>
    <submittedName>
        <fullName evidence="1">Alpha-galactosidase (Melibiase)</fullName>
    </submittedName>
</protein>
<proteinExistence type="predicted"/>
<reference evidence="1 2" key="1">
    <citation type="submission" date="2024-02" db="EMBL/GenBank/DDBJ databases">
        <authorList>
            <person name="Chen Y."/>
            <person name="Shah S."/>
            <person name="Dougan E. K."/>
            <person name="Thang M."/>
            <person name="Chan C."/>
        </authorList>
    </citation>
    <scope>NUCLEOTIDE SEQUENCE [LARGE SCALE GENOMIC DNA]</scope>
</reference>
<sequence length="52" mass="5527">ALFDVKSNCREQLAEMMKLGRQVILAGDLLGMSVAVKLPLANASLSLPDLAN</sequence>
<evidence type="ECO:0000313" key="2">
    <source>
        <dbReference type="Proteomes" id="UP001642464"/>
    </source>
</evidence>
<keyword evidence="2" id="KW-1185">Reference proteome</keyword>
<dbReference type="Proteomes" id="UP001642464">
    <property type="component" value="Unassembled WGS sequence"/>
</dbReference>
<feature type="non-terminal residue" evidence="1">
    <location>
        <position position="52"/>
    </location>
</feature>
<name>A0ABP0H5V7_9DINO</name>
<evidence type="ECO:0000313" key="1">
    <source>
        <dbReference type="EMBL" id="CAK8985601.1"/>
    </source>
</evidence>
<accession>A0ABP0H5V7</accession>
<gene>
    <name evidence="1" type="ORF">SCF082_LOCUS206</name>
</gene>
<dbReference type="EMBL" id="CAXAMM010000037">
    <property type="protein sequence ID" value="CAK8985601.1"/>
    <property type="molecule type" value="Genomic_DNA"/>
</dbReference>
<organism evidence="1 2">
    <name type="scientific">Durusdinium trenchii</name>
    <dbReference type="NCBI Taxonomy" id="1381693"/>
    <lineage>
        <taxon>Eukaryota</taxon>
        <taxon>Sar</taxon>
        <taxon>Alveolata</taxon>
        <taxon>Dinophyceae</taxon>
        <taxon>Suessiales</taxon>
        <taxon>Symbiodiniaceae</taxon>
        <taxon>Durusdinium</taxon>
    </lineage>
</organism>
<feature type="non-terminal residue" evidence="1">
    <location>
        <position position="1"/>
    </location>
</feature>
<comment type="caution">
    <text evidence="1">The sequence shown here is derived from an EMBL/GenBank/DDBJ whole genome shotgun (WGS) entry which is preliminary data.</text>
</comment>